<keyword evidence="1" id="KW-0472">Membrane</keyword>
<feature type="transmembrane region" description="Helical" evidence="1">
    <location>
        <begin position="27"/>
        <end position="44"/>
    </location>
</feature>
<protein>
    <recommendedName>
        <fullName evidence="4">Low temperature requirement A protein (LtrA)</fullName>
    </recommendedName>
</protein>
<comment type="caution">
    <text evidence="2">The sequence shown here is derived from an EMBL/GenBank/DDBJ whole genome shotgun (WGS) entry which is preliminary data.</text>
</comment>
<keyword evidence="3" id="KW-1185">Reference proteome</keyword>
<evidence type="ECO:0000313" key="3">
    <source>
        <dbReference type="Proteomes" id="UP001499924"/>
    </source>
</evidence>
<gene>
    <name evidence="2" type="ORF">GCM10010531_08000</name>
</gene>
<dbReference type="Proteomes" id="UP001499924">
    <property type="component" value="Unassembled WGS sequence"/>
</dbReference>
<name>A0ABP6NVD2_9ACTN</name>
<dbReference type="EMBL" id="BAAAVV010000002">
    <property type="protein sequence ID" value="GAA3159023.1"/>
    <property type="molecule type" value="Genomic_DNA"/>
</dbReference>
<proteinExistence type="predicted"/>
<keyword evidence="1" id="KW-0812">Transmembrane</keyword>
<sequence>MTLGAVNGTTLSLASPPAEPDSLHRHLLRTALIVGVLGVLPFVLDASATWQVLGTLVSLAMVTRSVQLVWRTAFSTDPRHLGRS</sequence>
<keyword evidence="1" id="KW-1133">Transmembrane helix</keyword>
<evidence type="ECO:0008006" key="4">
    <source>
        <dbReference type="Google" id="ProtNLM"/>
    </source>
</evidence>
<organism evidence="2 3">
    <name type="scientific">Blastococcus jejuensis</name>
    <dbReference type="NCBI Taxonomy" id="351224"/>
    <lineage>
        <taxon>Bacteria</taxon>
        <taxon>Bacillati</taxon>
        <taxon>Actinomycetota</taxon>
        <taxon>Actinomycetes</taxon>
        <taxon>Geodermatophilales</taxon>
        <taxon>Geodermatophilaceae</taxon>
        <taxon>Blastococcus</taxon>
    </lineage>
</organism>
<evidence type="ECO:0000256" key="1">
    <source>
        <dbReference type="SAM" id="Phobius"/>
    </source>
</evidence>
<evidence type="ECO:0000313" key="2">
    <source>
        <dbReference type="EMBL" id="GAA3159023.1"/>
    </source>
</evidence>
<accession>A0ABP6NVD2</accession>
<reference evidence="3" key="1">
    <citation type="journal article" date="2019" name="Int. J. Syst. Evol. Microbiol.">
        <title>The Global Catalogue of Microorganisms (GCM) 10K type strain sequencing project: providing services to taxonomists for standard genome sequencing and annotation.</title>
        <authorList>
            <consortium name="The Broad Institute Genomics Platform"/>
            <consortium name="The Broad Institute Genome Sequencing Center for Infectious Disease"/>
            <person name="Wu L."/>
            <person name="Ma J."/>
        </authorList>
    </citation>
    <scope>NUCLEOTIDE SEQUENCE [LARGE SCALE GENOMIC DNA]</scope>
    <source>
        <strain evidence="3">JCM 15614</strain>
    </source>
</reference>